<dbReference type="Proteomes" id="UP000190890">
    <property type="component" value="Unassembled WGS sequence"/>
</dbReference>
<keyword evidence="6" id="KW-0175">Coiled coil</keyword>
<protein>
    <submittedName>
        <fullName evidence="9">Putative endopeptidase p60</fullName>
        <ecNumber evidence="9">3.4.-.-</ecNumber>
    </submittedName>
</protein>
<dbReference type="InterPro" id="IPR000064">
    <property type="entry name" value="NLP_P60_dom"/>
</dbReference>
<reference evidence="9 10" key="1">
    <citation type="submission" date="2016-05" db="EMBL/GenBank/DDBJ databases">
        <title>Microbial solvent formation.</title>
        <authorList>
            <person name="Poehlein A."/>
            <person name="Montoya Solano J.D."/>
            <person name="Flitsch S."/>
            <person name="Krabben P."/>
            <person name="Duerre P."/>
            <person name="Daniel R."/>
        </authorList>
    </citation>
    <scope>NUCLEOTIDE SEQUENCE [LARGE SCALE GENOMIC DNA]</scope>
    <source>
        <strain evidence="9 10">DSM 2619</strain>
    </source>
</reference>
<evidence type="ECO:0000259" key="8">
    <source>
        <dbReference type="PROSITE" id="PS51935"/>
    </source>
</evidence>
<keyword evidence="3 7" id="KW-0732">Signal</keyword>
<dbReference type="SUPFAM" id="SSF54001">
    <property type="entry name" value="Cysteine proteinases"/>
    <property type="match status" value="1"/>
</dbReference>
<feature type="domain" description="NlpC/P60" evidence="8">
    <location>
        <begin position="301"/>
        <end position="414"/>
    </location>
</feature>
<dbReference type="RefSeq" id="WP_077846639.1">
    <property type="nucleotide sequence ID" value="NZ_LZZM01000098.1"/>
</dbReference>
<dbReference type="GO" id="GO:0006508">
    <property type="term" value="P:proteolysis"/>
    <property type="evidence" value="ECO:0007669"/>
    <property type="project" value="UniProtKB-KW"/>
</dbReference>
<evidence type="ECO:0000313" key="10">
    <source>
        <dbReference type="Proteomes" id="UP000190890"/>
    </source>
</evidence>
<feature type="coiled-coil region" evidence="6">
    <location>
        <begin position="31"/>
        <end position="93"/>
    </location>
</feature>
<name>A0A1S8TPT7_9CLOT</name>
<evidence type="ECO:0000313" key="9">
    <source>
        <dbReference type="EMBL" id="OOM79771.1"/>
    </source>
</evidence>
<dbReference type="InterPro" id="IPR057309">
    <property type="entry name" value="PcsB_CC"/>
</dbReference>
<keyword evidence="10" id="KW-1185">Reference proteome</keyword>
<dbReference type="EMBL" id="LZZM01000098">
    <property type="protein sequence ID" value="OOM79771.1"/>
    <property type="molecule type" value="Genomic_DNA"/>
</dbReference>
<dbReference type="Pfam" id="PF24568">
    <property type="entry name" value="CC_PcsB"/>
    <property type="match status" value="1"/>
</dbReference>
<dbReference type="Pfam" id="PF00877">
    <property type="entry name" value="NLPC_P60"/>
    <property type="match status" value="1"/>
</dbReference>
<evidence type="ECO:0000256" key="7">
    <source>
        <dbReference type="SAM" id="SignalP"/>
    </source>
</evidence>
<keyword evidence="5" id="KW-0788">Thiol protease</keyword>
<gene>
    <name evidence="9" type="primary">iap_1</name>
    <name evidence="9" type="ORF">CLPUN_14520</name>
</gene>
<sequence length="414" mass="45528">MKNKILAIMLASVIVIGSSVPAFATPNNQQLNDSRQKYAEIENKIQDIQNKIYDLDMKIEPLQLTVDKNTKEVKNINKVIANTTKDIEQCKEEINTMDLALGKRVKAMYVSGDAEFSYLSFLLESESTSDFFSRAEAVSKIVGKDKEAIEEVTNKKEELNSKIQSLEDKKSEIDKLNKEVQASISELDGKKKEQKTLADEAQAERSKFDSEYLSQIERETVKSQFDVIGNSNSSTPDLQSAIAQLRNIRDNQIKSEIVKKEINEKIIKALAVVDSRKAAEVKAATTASRGKSRSSAIVPSAGNAQAILNEAYAQLGKPYVYGATGSANFDCSGFTQYVFENAAGKDISRTTYSQINEGQAVSQDQLQPGDLVFTHAGHVGIYVGGGQMIHAPQTGDVVKVGPVYSFYAGRRIVN</sequence>
<evidence type="ECO:0000256" key="5">
    <source>
        <dbReference type="ARBA" id="ARBA00022807"/>
    </source>
</evidence>
<dbReference type="InterPro" id="IPR038765">
    <property type="entry name" value="Papain-like_cys_pep_sf"/>
</dbReference>
<dbReference type="PROSITE" id="PS51935">
    <property type="entry name" value="NLPC_P60"/>
    <property type="match status" value="1"/>
</dbReference>
<dbReference type="InterPro" id="IPR051794">
    <property type="entry name" value="PG_Endopeptidase_C40"/>
</dbReference>
<dbReference type="Gene3D" id="3.90.1720.10">
    <property type="entry name" value="endopeptidase domain like (from Nostoc punctiforme)"/>
    <property type="match status" value="1"/>
</dbReference>
<evidence type="ECO:0000256" key="4">
    <source>
        <dbReference type="ARBA" id="ARBA00022801"/>
    </source>
</evidence>
<dbReference type="STRING" id="29367.CLPUN_14520"/>
<evidence type="ECO:0000256" key="3">
    <source>
        <dbReference type="ARBA" id="ARBA00022729"/>
    </source>
</evidence>
<keyword evidence="2" id="KW-0645">Protease</keyword>
<evidence type="ECO:0000256" key="1">
    <source>
        <dbReference type="ARBA" id="ARBA00007074"/>
    </source>
</evidence>
<dbReference type="EC" id="3.4.-.-" evidence="9"/>
<dbReference type="AlphaFoldDB" id="A0A1S8TPT7"/>
<organism evidence="9 10">
    <name type="scientific">Clostridium puniceum</name>
    <dbReference type="NCBI Taxonomy" id="29367"/>
    <lineage>
        <taxon>Bacteria</taxon>
        <taxon>Bacillati</taxon>
        <taxon>Bacillota</taxon>
        <taxon>Clostridia</taxon>
        <taxon>Eubacteriales</taxon>
        <taxon>Clostridiaceae</taxon>
        <taxon>Clostridium</taxon>
    </lineage>
</organism>
<proteinExistence type="inferred from homology"/>
<feature type="coiled-coil region" evidence="6">
    <location>
        <begin position="142"/>
        <end position="204"/>
    </location>
</feature>
<dbReference type="OrthoDB" id="9808890at2"/>
<keyword evidence="4 9" id="KW-0378">Hydrolase</keyword>
<dbReference type="PANTHER" id="PTHR47359">
    <property type="entry name" value="PEPTIDOGLYCAN DL-ENDOPEPTIDASE CWLO"/>
    <property type="match status" value="1"/>
</dbReference>
<feature type="chain" id="PRO_5012594143" evidence="7">
    <location>
        <begin position="25"/>
        <end position="414"/>
    </location>
</feature>
<comment type="similarity">
    <text evidence="1">Belongs to the peptidase C40 family.</text>
</comment>
<dbReference type="Gene3D" id="6.10.250.3150">
    <property type="match status" value="1"/>
</dbReference>
<evidence type="ECO:0000256" key="2">
    <source>
        <dbReference type="ARBA" id="ARBA00022670"/>
    </source>
</evidence>
<evidence type="ECO:0000256" key="6">
    <source>
        <dbReference type="SAM" id="Coils"/>
    </source>
</evidence>
<dbReference type="PANTHER" id="PTHR47359:SF3">
    <property type="entry name" value="NLP_P60 DOMAIN-CONTAINING PROTEIN-RELATED"/>
    <property type="match status" value="1"/>
</dbReference>
<accession>A0A1S8TPT7</accession>
<dbReference type="GO" id="GO:0008234">
    <property type="term" value="F:cysteine-type peptidase activity"/>
    <property type="evidence" value="ECO:0007669"/>
    <property type="project" value="UniProtKB-KW"/>
</dbReference>
<comment type="caution">
    <text evidence="9">The sequence shown here is derived from an EMBL/GenBank/DDBJ whole genome shotgun (WGS) entry which is preliminary data.</text>
</comment>
<feature type="signal peptide" evidence="7">
    <location>
        <begin position="1"/>
        <end position="24"/>
    </location>
</feature>